<evidence type="ECO:0000256" key="1">
    <source>
        <dbReference type="SAM" id="MobiDB-lite"/>
    </source>
</evidence>
<evidence type="ECO:0000313" key="3">
    <source>
        <dbReference type="Proteomes" id="UP001321473"/>
    </source>
</evidence>
<accession>A0AAQ4DRZ2</accession>
<feature type="compositionally biased region" description="Basic and acidic residues" evidence="1">
    <location>
        <begin position="220"/>
        <end position="237"/>
    </location>
</feature>
<dbReference type="Proteomes" id="UP001321473">
    <property type="component" value="Unassembled WGS sequence"/>
</dbReference>
<reference evidence="2 3" key="1">
    <citation type="journal article" date="2023" name="Arcadia Sci">
        <title>De novo assembly of a long-read Amblyomma americanum tick genome.</title>
        <authorList>
            <person name="Chou S."/>
            <person name="Poskanzer K.E."/>
            <person name="Rollins M."/>
            <person name="Thuy-Boun P.S."/>
        </authorList>
    </citation>
    <scope>NUCLEOTIDE SEQUENCE [LARGE SCALE GENOMIC DNA]</scope>
    <source>
        <strain evidence="2">F_SG_1</strain>
        <tissue evidence="2">Salivary glands</tissue>
    </source>
</reference>
<keyword evidence="3" id="KW-1185">Reference proteome</keyword>
<evidence type="ECO:0000313" key="2">
    <source>
        <dbReference type="EMBL" id="KAK8765232.1"/>
    </source>
</evidence>
<feature type="region of interest" description="Disordered" evidence="1">
    <location>
        <begin position="1"/>
        <end position="20"/>
    </location>
</feature>
<comment type="caution">
    <text evidence="2">The sequence shown here is derived from an EMBL/GenBank/DDBJ whole genome shotgun (WGS) entry which is preliminary data.</text>
</comment>
<dbReference type="EMBL" id="JARKHS020027584">
    <property type="protein sequence ID" value="KAK8765232.1"/>
    <property type="molecule type" value="Genomic_DNA"/>
</dbReference>
<dbReference type="AlphaFoldDB" id="A0AAQ4DRZ2"/>
<organism evidence="2 3">
    <name type="scientific">Amblyomma americanum</name>
    <name type="common">Lone star tick</name>
    <dbReference type="NCBI Taxonomy" id="6943"/>
    <lineage>
        <taxon>Eukaryota</taxon>
        <taxon>Metazoa</taxon>
        <taxon>Ecdysozoa</taxon>
        <taxon>Arthropoda</taxon>
        <taxon>Chelicerata</taxon>
        <taxon>Arachnida</taxon>
        <taxon>Acari</taxon>
        <taxon>Parasitiformes</taxon>
        <taxon>Ixodida</taxon>
        <taxon>Ixodoidea</taxon>
        <taxon>Ixodidae</taxon>
        <taxon>Amblyomminae</taxon>
        <taxon>Amblyomma</taxon>
    </lineage>
</organism>
<proteinExistence type="predicted"/>
<feature type="region of interest" description="Disordered" evidence="1">
    <location>
        <begin position="207"/>
        <end position="237"/>
    </location>
</feature>
<sequence>MPRRRLPAGPPPPMTSVADDLAVMSTDADSFERKRYVSRGRRPSTSTRTTSDYDWETSSTVEDVIAHLTSTEEKVFVRASPTGQDAGTTADWLTAEETAEAMPENAVSIATEETVSANAMRIATAHKERTHPHTTAETATTTRHYRSGHHHHLWGSITNEMETLPPATKRGPSNSTVSIGHVTTASARQMRKIIAAVTAKRNFTTVRTTPSVGGKHRPEKKTDRTMKASSVRPEKETKAKARTLVTTGRTVKGHKIATVRTVKGHKIVGGSKTRNSQTVEAKTVKAFSIKLKTTGEQVS</sequence>
<protein>
    <submittedName>
        <fullName evidence="2">Uncharacterized protein</fullName>
    </submittedName>
</protein>
<gene>
    <name evidence="2" type="ORF">V5799_032156</name>
</gene>
<name>A0AAQ4DRZ2_AMBAM</name>